<geneLocation type="plasmid" evidence="4 5">
    <name>pREB1</name>
</geneLocation>
<dbReference type="Proteomes" id="UP000000268">
    <property type="component" value="Plasmid pREB1"/>
</dbReference>
<dbReference type="GO" id="GO:0016887">
    <property type="term" value="F:ATP hydrolysis activity"/>
    <property type="evidence" value="ECO:0007669"/>
    <property type="project" value="InterPro"/>
</dbReference>
<protein>
    <submittedName>
        <fullName evidence="4">ABC transporter, ATP-binding protein</fullName>
    </submittedName>
</protein>
<dbReference type="InterPro" id="IPR003439">
    <property type="entry name" value="ABC_transporter-like_ATP-bd"/>
</dbReference>
<proteinExistence type="predicted"/>
<evidence type="ECO:0000256" key="1">
    <source>
        <dbReference type="ARBA" id="ARBA00022741"/>
    </source>
</evidence>
<evidence type="ECO:0000259" key="3">
    <source>
        <dbReference type="PROSITE" id="PS50893"/>
    </source>
</evidence>
<keyword evidence="1" id="KW-0547">Nucleotide-binding</keyword>
<keyword evidence="2 4" id="KW-0067">ATP-binding</keyword>
<evidence type="ECO:0000313" key="4">
    <source>
        <dbReference type="EMBL" id="ABW31661.1"/>
    </source>
</evidence>
<dbReference type="Pfam" id="PF00005">
    <property type="entry name" value="ABC_tran"/>
    <property type="match status" value="1"/>
</dbReference>
<gene>
    <name evidence="4" type="ordered locus">AM1_A0154</name>
</gene>
<evidence type="ECO:0000313" key="5">
    <source>
        <dbReference type="Proteomes" id="UP000000268"/>
    </source>
</evidence>
<dbReference type="EMBL" id="CP000838">
    <property type="protein sequence ID" value="ABW31661.1"/>
    <property type="molecule type" value="Genomic_DNA"/>
</dbReference>
<feature type="domain" description="ABC transporter" evidence="3">
    <location>
        <begin position="6"/>
        <end position="218"/>
    </location>
</feature>
<name>A8ZKG1_ACAM1</name>
<dbReference type="AlphaFoldDB" id="A8ZKG1"/>
<dbReference type="Gene3D" id="3.40.50.300">
    <property type="entry name" value="P-loop containing nucleotide triphosphate hydrolases"/>
    <property type="match status" value="1"/>
</dbReference>
<dbReference type="GO" id="GO:0005524">
    <property type="term" value="F:ATP binding"/>
    <property type="evidence" value="ECO:0007669"/>
    <property type="project" value="UniProtKB-KW"/>
</dbReference>
<evidence type="ECO:0000256" key="2">
    <source>
        <dbReference type="ARBA" id="ARBA00022840"/>
    </source>
</evidence>
<dbReference type="SMART" id="SM00382">
    <property type="entry name" value="AAA"/>
    <property type="match status" value="1"/>
</dbReference>
<dbReference type="InterPro" id="IPR027417">
    <property type="entry name" value="P-loop_NTPase"/>
</dbReference>
<dbReference type="OrthoDB" id="422644at2"/>
<dbReference type="PANTHER" id="PTHR43119:SF1">
    <property type="entry name" value="ABC TRANSPORTER DOMAIN-CONTAINING PROTEIN"/>
    <property type="match status" value="1"/>
</dbReference>
<dbReference type="RefSeq" id="WP_012166659.1">
    <property type="nucleotide sequence ID" value="NC_009926.1"/>
</dbReference>
<keyword evidence="5" id="KW-1185">Reference proteome</keyword>
<keyword evidence="4" id="KW-0614">Plasmid</keyword>
<dbReference type="PANTHER" id="PTHR43119">
    <property type="entry name" value="ABC TRANSPORT PROTEIN ATP-BINDING COMPONENT-RELATED"/>
    <property type="match status" value="1"/>
</dbReference>
<dbReference type="InterPro" id="IPR003593">
    <property type="entry name" value="AAA+_ATPase"/>
</dbReference>
<organism evidence="4 5">
    <name type="scientific">Acaryochloris marina (strain MBIC 11017)</name>
    <dbReference type="NCBI Taxonomy" id="329726"/>
    <lineage>
        <taxon>Bacteria</taxon>
        <taxon>Bacillati</taxon>
        <taxon>Cyanobacteriota</taxon>
        <taxon>Cyanophyceae</taxon>
        <taxon>Acaryochloridales</taxon>
        <taxon>Acaryochloridaceae</taxon>
        <taxon>Acaryochloris</taxon>
    </lineage>
</organism>
<dbReference type="KEGG" id="amr:AM1_A0154"/>
<dbReference type="HOGENOM" id="CLU_000604_1_22_3"/>
<accession>A8ZKG1</accession>
<sequence>MSSPLLSAAQIGRKIEHHWIWQHLDFELFPGERLAIIGPSGVGKSLLLRAIAGLDALQAGQLTFHGQPLSGFSMPEYRAQVIYLHQRPALLEGTVVFNLQQVYQLAIHHPKAYNQEQILEYLWPLGRQLEFLHHSVNNLSGGEAQIVACLRALQLSPQVLLLDEPTASMDESTAQQIEVLVNQWQQEDSSRCCIWTSHNVKQLQRVTDRSLTLTRKPQ</sequence>
<reference evidence="4 5" key="1">
    <citation type="journal article" date="2008" name="Proc. Natl. Acad. Sci. U.S.A.">
        <title>Niche adaptation and genome expansion in the chlorophyll d-producing cyanobacterium Acaryochloris marina.</title>
        <authorList>
            <person name="Swingley W.D."/>
            <person name="Chen M."/>
            <person name="Cheung P.C."/>
            <person name="Conrad A.L."/>
            <person name="Dejesa L.C."/>
            <person name="Hao J."/>
            <person name="Honchak B.M."/>
            <person name="Karbach L.E."/>
            <person name="Kurdoglu A."/>
            <person name="Lahiri S."/>
            <person name="Mastrian S.D."/>
            <person name="Miyashita H."/>
            <person name="Page L."/>
            <person name="Ramakrishna P."/>
            <person name="Satoh S."/>
            <person name="Sattley W.M."/>
            <person name="Shimada Y."/>
            <person name="Taylor H.L."/>
            <person name="Tomo T."/>
            <person name="Tsuchiya T."/>
            <person name="Wang Z.T."/>
            <person name="Raymond J."/>
            <person name="Mimuro M."/>
            <person name="Blankenship R.E."/>
            <person name="Touchman J.W."/>
        </authorList>
    </citation>
    <scope>NUCLEOTIDE SEQUENCE [LARGE SCALE GENOMIC DNA]</scope>
    <source>
        <strain evidence="5">MBIC 11017</strain>
        <plasmid evidence="5">Plasmid pREB1</plasmid>
    </source>
</reference>
<dbReference type="SUPFAM" id="SSF52540">
    <property type="entry name" value="P-loop containing nucleoside triphosphate hydrolases"/>
    <property type="match status" value="1"/>
</dbReference>
<dbReference type="PROSITE" id="PS50893">
    <property type="entry name" value="ABC_TRANSPORTER_2"/>
    <property type="match status" value="1"/>
</dbReference>